<dbReference type="AlphaFoldDB" id="A0A0D0CKB3"/>
<evidence type="ECO:0000259" key="2">
    <source>
        <dbReference type="Pfam" id="PF00656"/>
    </source>
</evidence>
<reference evidence="3 4" key="1">
    <citation type="submission" date="2014-04" db="EMBL/GenBank/DDBJ databases">
        <title>Evolutionary Origins and Diversification of the Mycorrhizal Mutualists.</title>
        <authorList>
            <consortium name="DOE Joint Genome Institute"/>
            <consortium name="Mycorrhizal Genomics Consortium"/>
            <person name="Kohler A."/>
            <person name="Kuo A."/>
            <person name="Nagy L.G."/>
            <person name="Floudas D."/>
            <person name="Copeland A."/>
            <person name="Barry K.W."/>
            <person name="Cichocki N."/>
            <person name="Veneault-Fourrey C."/>
            <person name="LaButti K."/>
            <person name="Lindquist E.A."/>
            <person name="Lipzen A."/>
            <person name="Lundell T."/>
            <person name="Morin E."/>
            <person name="Murat C."/>
            <person name="Riley R."/>
            <person name="Ohm R."/>
            <person name="Sun H."/>
            <person name="Tunlid A."/>
            <person name="Henrissat B."/>
            <person name="Grigoriev I.V."/>
            <person name="Hibbett D.S."/>
            <person name="Martin F."/>
        </authorList>
    </citation>
    <scope>NUCLEOTIDE SEQUENCE [LARGE SCALE GENOMIC DNA]</scope>
    <source>
        <strain evidence="3 4">FD-317 M1</strain>
    </source>
</reference>
<organism evidence="3 4">
    <name type="scientific">Collybiopsis luxurians FD-317 M1</name>
    <dbReference type="NCBI Taxonomy" id="944289"/>
    <lineage>
        <taxon>Eukaryota</taxon>
        <taxon>Fungi</taxon>
        <taxon>Dikarya</taxon>
        <taxon>Basidiomycota</taxon>
        <taxon>Agaricomycotina</taxon>
        <taxon>Agaricomycetes</taxon>
        <taxon>Agaricomycetidae</taxon>
        <taxon>Agaricales</taxon>
        <taxon>Marasmiineae</taxon>
        <taxon>Omphalotaceae</taxon>
        <taxon>Collybiopsis</taxon>
        <taxon>Collybiopsis luxurians</taxon>
    </lineage>
</organism>
<evidence type="ECO:0000256" key="1">
    <source>
        <dbReference type="ARBA" id="ARBA00009005"/>
    </source>
</evidence>
<proteinExistence type="inferred from homology"/>
<dbReference type="InterPro" id="IPR050452">
    <property type="entry name" value="Metacaspase"/>
</dbReference>
<name>A0A0D0CKB3_9AGAR</name>
<keyword evidence="4" id="KW-1185">Reference proteome</keyword>
<dbReference type="EMBL" id="KN834764">
    <property type="protein sequence ID" value="KIK63339.1"/>
    <property type="molecule type" value="Genomic_DNA"/>
</dbReference>
<dbReference type="GO" id="GO:0006508">
    <property type="term" value="P:proteolysis"/>
    <property type="evidence" value="ECO:0007669"/>
    <property type="project" value="InterPro"/>
</dbReference>
<dbReference type="HOGENOM" id="CLU_094659_1_0_1"/>
<dbReference type="GO" id="GO:0004197">
    <property type="term" value="F:cysteine-type endopeptidase activity"/>
    <property type="evidence" value="ECO:0007669"/>
    <property type="project" value="InterPro"/>
</dbReference>
<dbReference type="PANTHER" id="PTHR48104:SF30">
    <property type="entry name" value="METACASPASE-1"/>
    <property type="match status" value="1"/>
</dbReference>
<dbReference type="OrthoDB" id="3223806at2759"/>
<dbReference type="PANTHER" id="PTHR48104">
    <property type="entry name" value="METACASPASE-4"/>
    <property type="match status" value="1"/>
</dbReference>
<evidence type="ECO:0000313" key="4">
    <source>
        <dbReference type="Proteomes" id="UP000053593"/>
    </source>
</evidence>
<protein>
    <recommendedName>
        <fullName evidence="2">Peptidase C14 caspase domain-containing protein</fullName>
    </recommendedName>
</protein>
<evidence type="ECO:0000313" key="3">
    <source>
        <dbReference type="EMBL" id="KIK63339.1"/>
    </source>
</evidence>
<dbReference type="InterPro" id="IPR011600">
    <property type="entry name" value="Pept_C14_caspase"/>
</dbReference>
<accession>A0A0D0CKB3</accession>
<sequence>MFDNLWALLIGIQKYDREPLYGPYADVQRMKEFLMQDLHVPSDNILIVQDARRHEIIGTFETHLINNTKILPGSSPAILFYYSGHGGRVACPPNWPAVLETAERDGKLVKKIEVLIPSDCTSIYDANGFPSIQTIPDRTINSLLLRAAQKHGDCITVILDCCFSGHLNRSLGGAEGNE</sequence>
<dbReference type="Pfam" id="PF00656">
    <property type="entry name" value="Peptidase_C14"/>
    <property type="match status" value="1"/>
</dbReference>
<dbReference type="Gene3D" id="3.40.50.1460">
    <property type="match status" value="1"/>
</dbReference>
<feature type="domain" description="Peptidase C14 caspase" evidence="2">
    <location>
        <begin position="6"/>
        <end position="165"/>
    </location>
</feature>
<comment type="similarity">
    <text evidence="1">Belongs to the peptidase C14B family.</text>
</comment>
<feature type="non-terminal residue" evidence="3">
    <location>
        <position position="178"/>
    </location>
</feature>
<gene>
    <name evidence="3" type="ORF">GYMLUDRAFT_196966</name>
</gene>
<dbReference type="GO" id="GO:0005737">
    <property type="term" value="C:cytoplasm"/>
    <property type="evidence" value="ECO:0007669"/>
    <property type="project" value="TreeGrafter"/>
</dbReference>
<dbReference type="Proteomes" id="UP000053593">
    <property type="component" value="Unassembled WGS sequence"/>
</dbReference>